<gene>
    <name evidence="1" type="ORF">NCS57_00156400</name>
</gene>
<proteinExistence type="predicted"/>
<accession>A0ACC0RHA8</accession>
<dbReference type="Proteomes" id="UP001065298">
    <property type="component" value="Chromosome 1"/>
</dbReference>
<comment type="caution">
    <text evidence="1">The sequence shown here is derived from an EMBL/GenBank/DDBJ whole genome shotgun (WGS) entry which is preliminary data.</text>
</comment>
<organism evidence="1 2">
    <name type="scientific">Fusarium keratoplasticum</name>
    <dbReference type="NCBI Taxonomy" id="1328300"/>
    <lineage>
        <taxon>Eukaryota</taxon>
        <taxon>Fungi</taxon>
        <taxon>Dikarya</taxon>
        <taxon>Ascomycota</taxon>
        <taxon>Pezizomycotina</taxon>
        <taxon>Sordariomycetes</taxon>
        <taxon>Hypocreomycetidae</taxon>
        <taxon>Hypocreales</taxon>
        <taxon>Nectriaceae</taxon>
        <taxon>Fusarium</taxon>
        <taxon>Fusarium solani species complex</taxon>
    </lineage>
</organism>
<sequence length="145" mass="16724">MPDDDDDDSTNPWTREDAIRGLKVEFWMHHPDRKPGESAHNCDISIGPDHPQYDFYLRALDLINKYFDELDSKGGSNMVDEIKHRVELARDDYVYFGYGTENLPDRAELMITRFVVPCDAIDGSIAAMLRDMGCIRMLYVNGYEP</sequence>
<protein>
    <submittedName>
        <fullName evidence="1">Uncharacterized protein</fullName>
    </submittedName>
</protein>
<reference evidence="1" key="1">
    <citation type="submission" date="2022-06" db="EMBL/GenBank/DDBJ databases">
        <title>Fusarium solani species complex genomes reveal bases of compartmentalisation and animal pathogenesis.</title>
        <authorList>
            <person name="Tsai I.J."/>
        </authorList>
    </citation>
    <scope>NUCLEOTIDE SEQUENCE</scope>
    <source>
        <strain evidence="1">Fu6.1</strain>
    </source>
</reference>
<name>A0ACC0RHA8_9HYPO</name>
<evidence type="ECO:0000313" key="1">
    <source>
        <dbReference type="EMBL" id="KAI8684890.1"/>
    </source>
</evidence>
<keyword evidence="2" id="KW-1185">Reference proteome</keyword>
<evidence type="ECO:0000313" key="2">
    <source>
        <dbReference type="Proteomes" id="UP001065298"/>
    </source>
</evidence>
<dbReference type="EMBL" id="CM046503">
    <property type="protein sequence ID" value="KAI8684890.1"/>
    <property type="molecule type" value="Genomic_DNA"/>
</dbReference>